<name>A0A1J4KD33_9EUKA</name>
<proteinExistence type="predicted"/>
<dbReference type="Proteomes" id="UP000179807">
    <property type="component" value="Unassembled WGS sequence"/>
</dbReference>
<dbReference type="OrthoDB" id="10562873at2759"/>
<dbReference type="AlphaFoldDB" id="A0A1J4KD33"/>
<protein>
    <submittedName>
        <fullName evidence="1">Uncharacterized protein</fullName>
    </submittedName>
</protein>
<organism evidence="1 2">
    <name type="scientific">Tritrichomonas foetus</name>
    <dbReference type="NCBI Taxonomy" id="1144522"/>
    <lineage>
        <taxon>Eukaryota</taxon>
        <taxon>Metamonada</taxon>
        <taxon>Parabasalia</taxon>
        <taxon>Tritrichomonadida</taxon>
        <taxon>Tritrichomonadidae</taxon>
        <taxon>Tritrichomonas</taxon>
    </lineage>
</organism>
<evidence type="ECO:0000313" key="1">
    <source>
        <dbReference type="EMBL" id="OHT08848.1"/>
    </source>
</evidence>
<evidence type="ECO:0000313" key="2">
    <source>
        <dbReference type="Proteomes" id="UP000179807"/>
    </source>
</evidence>
<reference evidence="1" key="1">
    <citation type="submission" date="2016-10" db="EMBL/GenBank/DDBJ databases">
        <authorList>
            <person name="Benchimol M."/>
            <person name="Almeida L.G."/>
            <person name="Vasconcelos A.T."/>
            <person name="Perreira-Neves A."/>
            <person name="Rosa I.A."/>
            <person name="Tasca T."/>
            <person name="Bogo M.R."/>
            <person name="de Souza W."/>
        </authorList>
    </citation>
    <scope>NUCLEOTIDE SEQUENCE [LARGE SCALE GENOMIC DNA]</scope>
    <source>
        <strain evidence="1">K</strain>
    </source>
</reference>
<sequence length="548" mass="62378">MKGITNFFSKLAQPQAPVHTSPQDILLSIWNQICSYTLVDSHESLIEIHNLINRFLKNMDSLLQKGFSAQVTETLSMHQIPKQLVSFAYGNIPKNLVNEVIQFFLMFTKLPFSTLLPEKFIIDPLNALLENPPYPNNDQLFYELVVSLMRHVAVNNDRICLFLTTKDTSPLLHQFSQYIVTNYGDLGDVLMQLIIDTKNSPNLLNFILTYSPLISTLIDICKDCIEKKIDAVESNEFLEYLNYAIDFSPPDFQAAFSALFDETVIKPMIVHTDVLESLTHSIYILCCFTSVHLIEPVYQFIISNLNNFLQSNFETIIFLAIRCVTLLFEISDLEFDEIIPPNIKISLDFMQLINAEWFLRPNVNQQLLHSRARVSMNKSDLSFSLNLTKEPTKSEAVGKRNSIKFDVKPVLPVFLKLLSNYVENSLRVNLALTEFFSLIASLSSNAASYFSLSEDCPDGLYRTLATLCTLVQRRIGNKPGTTQEIEQAYGKINSLSVEEATLGLNELNESNIYCYVVLLLEFLKELHSTAQSKNLINQRDSLITKDLL</sequence>
<keyword evidence="2" id="KW-1185">Reference proteome</keyword>
<dbReference type="GeneID" id="94837301"/>
<dbReference type="VEuPathDB" id="TrichDB:TRFO_22514"/>
<comment type="caution">
    <text evidence="1">The sequence shown here is derived from an EMBL/GenBank/DDBJ whole genome shotgun (WGS) entry which is preliminary data.</text>
</comment>
<dbReference type="RefSeq" id="XP_068361984.1">
    <property type="nucleotide sequence ID" value="XM_068502597.1"/>
</dbReference>
<accession>A0A1J4KD33</accession>
<gene>
    <name evidence="1" type="ORF">TRFO_22514</name>
</gene>
<dbReference type="EMBL" id="MLAK01000656">
    <property type="protein sequence ID" value="OHT08848.1"/>
    <property type="molecule type" value="Genomic_DNA"/>
</dbReference>